<dbReference type="InterPro" id="IPR032342">
    <property type="entry name" value="DUF4861"/>
</dbReference>
<keyword evidence="1" id="KW-0732">Signal</keyword>
<sequence>MKVINNILLFIIISFLGSVKSNAQQHTFSIVNKTKVERVNELVILKRSDIEKYAGKTSGDSGYEIISGNDKIVYQTVDTNYDGNWDELVFLSSFKPGEKKVFKLVMTNEPVANTATAMAHVRMKYKNADDSFGESVASATMPYQNPPTDFSKQKLPPYLTEGPGWENDKVAFRLYFDTRNTIDIYGKRIPGMVMDTVGANPANSYHNLSAWGMDILHVVKSLGAGSLAIATKDENGKDTLIRLGGKNIAKETYQQIADGPLYAAFNMHYEWKINGKPVTINQQVSIWGGQYFYESNVTVIGAPEGSNLVSGIADFYENAVDSFHTSNTAALLSHGKQSENKDELGMAVLLPQKTFAFFKEAPKSNSDVMETHLAAQNITDNEPLTFRFYSCWKLTDKRFVSKGFFKQFLHNEAEKFGKPLQVKWK</sequence>
<evidence type="ECO:0000256" key="1">
    <source>
        <dbReference type="SAM" id="SignalP"/>
    </source>
</evidence>
<feature type="chain" id="PRO_5011624878" description="DUF4861 domain-containing protein" evidence="1">
    <location>
        <begin position="24"/>
        <end position="425"/>
    </location>
</feature>
<dbReference type="EMBL" id="FOXQ01000008">
    <property type="protein sequence ID" value="SFQ28527.1"/>
    <property type="molecule type" value="Genomic_DNA"/>
</dbReference>
<dbReference type="OrthoDB" id="258246at2"/>
<evidence type="ECO:0008006" key="4">
    <source>
        <dbReference type="Google" id="ProtNLM"/>
    </source>
</evidence>
<name>A0A1I5XA54_9BACT</name>
<protein>
    <recommendedName>
        <fullName evidence="4">DUF4861 domain-containing protein</fullName>
    </recommendedName>
</protein>
<reference evidence="2 3" key="1">
    <citation type="submission" date="2016-10" db="EMBL/GenBank/DDBJ databases">
        <authorList>
            <person name="de Groot N.N."/>
        </authorList>
    </citation>
    <scope>NUCLEOTIDE SEQUENCE [LARGE SCALE GENOMIC DNA]</scope>
    <source>
        <strain evidence="2 3">DSM 28286</strain>
    </source>
</reference>
<evidence type="ECO:0000313" key="2">
    <source>
        <dbReference type="EMBL" id="SFQ28527.1"/>
    </source>
</evidence>
<feature type="signal peptide" evidence="1">
    <location>
        <begin position="1"/>
        <end position="23"/>
    </location>
</feature>
<keyword evidence="3" id="KW-1185">Reference proteome</keyword>
<dbReference type="AlphaFoldDB" id="A0A1I5XA54"/>
<dbReference type="Pfam" id="PF16153">
    <property type="entry name" value="DUF4861"/>
    <property type="match status" value="1"/>
</dbReference>
<dbReference type="Proteomes" id="UP000199031">
    <property type="component" value="Unassembled WGS sequence"/>
</dbReference>
<accession>A0A1I5XA54</accession>
<evidence type="ECO:0000313" key="3">
    <source>
        <dbReference type="Proteomes" id="UP000199031"/>
    </source>
</evidence>
<gene>
    <name evidence="2" type="ORF">SAMN05444277_10825</name>
</gene>
<dbReference type="STRING" id="1465490.SAMN05444277_10825"/>
<organism evidence="2 3">
    <name type="scientific">Parafilimonas terrae</name>
    <dbReference type="NCBI Taxonomy" id="1465490"/>
    <lineage>
        <taxon>Bacteria</taxon>
        <taxon>Pseudomonadati</taxon>
        <taxon>Bacteroidota</taxon>
        <taxon>Chitinophagia</taxon>
        <taxon>Chitinophagales</taxon>
        <taxon>Chitinophagaceae</taxon>
        <taxon>Parafilimonas</taxon>
    </lineage>
</organism>
<dbReference type="RefSeq" id="WP_090659263.1">
    <property type="nucleotide sequence ID" value="NZ_FOXQ01000008.1"/>
</dbReference>
<proteinExistence type="predicted"/>